<accession>A0A8T0GCA7</accession>
<evidence type="ECO:0000256" key="1">
    <source>
        <dbReference type="SAM" id="MobiDB-lite"/>
    </source>
</evidence>
<proteinExistence type="predicted"/>
<dbReference type="Proteomes" id="UP000822688">
    <property type="component" value="Chromosome 12"/>
</dbReference>
<keyword evidence="3" id="KW-1185">Reference proteome</keyword>
<name>A0A8T0GCA7_CERPU</name>
<protein>
    <submittedName>
        <fullName evidence="2">Uncharacterized protein</fullName>
    </submittedName>
</protein>
<dbReference type="AlphaFoldDB" id="A0A8T0GCA7"/>
<sequence>MRDCEKHPSESQPGGGVCASCLRERLTWLWRGESFCVDDLENALPSRAAAEDLVLRDEGRVLASQPQGVGSTLSVRKELEANGDVAGGRLLLSKVSSDDVRDRDQSIGGGLSAVVVDSSLGDTLDGGGASNNPTVVTHQSSQSNAKDIVVEWVEFHARRRRSLELDLDSLKAQSRSFDSSEAKPSVDVLMAANHARRGSVERSPQLSILMSAQKLQTRSMPLDNRSAEDTASRVIREEADELYTDDLDFLEGLQERDGGGGITLQDGGREQRCFSPAWQSRKSPKWMRVLISPMTSRNKVFPSRSKEDVRKGRGSRKRLTRFASSDWNHTDANGVASPHWMDALRMKEGLPDGRRRTTIRSSLLSWLQDSERTKMKKYEQSRQLSSSLSSSSMDSGSTNTLLRDLITVGHLHEIAEEIEEEDDVPTPDSLDDIASFGKFLLSAAQRQPQAGLTNLSRAASC</sequence>
<dbReference type="PANTHER" id="PTHR35486:SF1">
    <property type="entry name" value="OS02G0689500 PROTEIN"/>
    <property type="match status" value="1"/>
</dbReference>
<comment type="caution">
    <text evidence="2">The sequence shown here is derived from an EMBL/GenBank/DDBJ whole genome shotgun (WGS) entry which is preliminary data.</text>
</comment>
<dbReference type="EMBL" id="CM026433">
    <property type="protein sequence ID" value="KAG0555659.1"/>
    <property type="molecule type" value="Genomic_DNA"/>
</dbReference>
<evidence type="ECO:0000313" key="2">
    <source>
        <dbReference type="EMBL" id="KAG0555659.1"/>
    </source>
</evidence>
<organism evidence="2 3">
    <name type="scientific">Ceratodon purpureus</name>
    <name type="common">Fire moss</name>
    <name type="synonym">Dicranum purpureum</name>
    <dbReference type="NCBI Taxonomy" id="3225"/>
    <lineage>
        <taxon>Eukaryota</taxon>
        <taxon>Viridiplantae</taxon>
        <taxon>Streptophyta</taxon>
        <taxon>Embryophyta</taxon>
        <taxon>Bryophyta</taxon>
        <taxon>Bryophytina</taxon>
        <taxon>Bryopsida</taxon>
        <taxon>Dicranidae</taxon>
        <taxon>Pseudoditrichales</taxon>
        <taxon>Ditrichaceae</taxon>
        <taxon>Ceratodon</taxon>
    </lineage>
</organism>
<gene>
    <name evidence="2" type="ORF">KC19_12G186200</name>
</gene>
<feature type="region of interest" description="Disordered" evidence="1">
    <location>
        <begin position="375"/>
        <end position="396"/>
    </location>
</feature>
<dbReference type="PANTHER" id="PTHR35486">
    <property type="entry name" value="EXPRESSED PROTEIN"/>
    <property type="match status" value="1"/>
</dbReference>
<evidence type="ECO:0000313" key="3">
    <source>
        <dbReference type="Proteomes" id="UP000822688"/>
    </source>
</evidence>
<reference evidence="2" key="1">
    <citation type="submission" date="2020-06" db="EMBL/GenBank/DDBJ databases">
        <title>WGS assembly of Ceratodon purpureus strain R40.</title>
        <authorList>
            <person name="Carey S.B."/>
            <person name="Jenkins J."/>
            <person name="Shu S."/>
            <person name="Lovell J.T."/>
            <person name="Sreedasyam A."/>
            <person name="Maumus F."/>
            <person name="Tiley G.P."/>
            <person name="Fernandez-Pozo N."/>
            <person name="Barry K."/>
            <person name="Chen C."/>
            <person name="Wang M."/>
            <person name="Lipzen A."/>
            <person name="Daum C."/>
            <person name="Saski C.A."/>
            <person name="Payton A.C."/>
            <person name="Mcbreen J.C."/>
            <person name="Conrad R.E."/>
            <person name="Kollar L.M."/>
            <person name="Olsson S."/>
            <person name="Huttunen S."/>
            <person name="Landis J.B."/>
            <person name="Wickett N.J."/>
            <person name="Johnson M.G."/>
            <person name="Rensing S.A."/>
            <person name="Grimwood J."/>
            <person name="Schmutz J."/>
            <person name="Mcdaniel S.F."/>
        </authorList>
    </citation>
    <scope>NUCLEOTIDE SEQUENCE</scope>
    <source>
        <strain evidence="2">R40</strain>
    </source>
</reference>
<feature type="compositionally biased region" description="Low complexity" evidence="1">
    <location>
        <begin position="381"/>
        <end position="396"/>
    </location>
</feature>